<dbReference type="EMBL" id="SSTD01014931">
    <property type="protein sequence ID" value="TYK03476.1"/>
    <property type="molecule type" value="Genomic_DNA"/>
</dbReference>
<evidence type="ECO:0000313" key="3">
    <source>
        <dbReference type="EMBL" id="TYK03476.1"/>
    </source>
</evidence>
<dbReference type="Proteomes" id="UP000321393">
    <property type="component" value="Unassembled WGS sequence"/>
</dbReference>
<sequence length="108" mass="12448">METNAKERSMISERLTELALRDTSTTKVKENEASSSHNIRANRNEKKADNDDSTGDQNKFKKVEMSIFNGEDPDSWLFCVEKYFQIHKLTESEKMLVPTISFDELALN</sequence>
<dbReference type="GO" id="GO:0008168">
    <property type="term" value="F:methyltransferase activity"/>
    <property type="evidence" value="ECO:0007669"/>
    <property type="project" value="UniProtKB-KW"/>
</dbReference>
<evidence type="ECO:0000256" key="1">
    <source>
        <dbReference type="SAM" id="MobiDB-lite"/>
    </source>
</evidence>
<organism evidence="2 4">
    <name type="scientific">Cucumis melo var. makuwa</name>
    <name type="common">Oriental melon</name>
    <dbReference type="NCBI Taxonomy" id="1194695"/>
    <lineage>
        <taxon>Eukaryota</taxon>
        <taxon>Viridiplantae</taxon>
        <taxon>Streptophyta</taxon>
        <taxon>Embryophyta</taxon>
        <taxon>Tracheophyta</taxon>
        <taxon>Spermatophyta</taxon>
        <taxon>Magnoliopsida</taxon>
        <taxon>eudicotyledons</taxon>
        <taxon>Gunneridae</taxon>
        <taxon>Pentapetalae</taxon>
        <taxon>rosids</taxon>
        <taxon>fabids</taxon>
        <taxon>Cucurbitales</taxon>
        <taxon>Cucurbitaceae</taxon>
        <taxon>Benincaseae</taxon>
        <taxon>Cucumis</taxon>
    </lineage>
</organism>
<keyword evidence="3" id="KW-0808">Transferase</keyword>
<comment type="caution">
    <text evidence="2">The sequence shown here is derived from an EMBL/GenBank/DDBJ whole genome shotgun (WGS) entry which is preliminary data.</text>
</comment>
<gene>
    <name evidence="3" type="ORF">E5676_scaffold121G00910</name>
    <name evidence="2" type="ORF">E6C27_scaffold269G001780</name>
</gene>
<feature type="compositionally biased region" description="Basic and acidic residues" evidence="1">
    <location>
        <begin position="1"/>
        <end position="20"/>
    </location>
</feature>
<dbReference type="GO" id="GO:0032259">
    <property type="term" value="P:methylation"/>
    <property type="evidence" value="ECO:0007669"/>
    <property type="project" value="UniProtKB-KW"/>
</dbReference>
<dbReference type="EMBL" id="SSTE01020983">
    <property type="protein sequence ID" value="KAA0033062.1"/>
    <property type="molecule type" value="Genomic_DNA"/>
</dbReference>
<name>A0A5A7SPE9_CUCMM</name>
<feature type="region of interest" description="Disordered" evidence="1">
    <location>
        <begin position="1"/>
        <end position="59"/>
    </location>
</feature>
<protein>
    <submittedName>
        <fullName evidence="2">Histone-lysine N-methyltransferase ASHR1 isoform X3</fullName>
    </submittedName>
</protein>
<accession>A0A5A7SPE9</accession>
<dbReference type="AlphaFoldDB" id="A0A5A7SPE9"/>
<keyword evidence="3" id="KW-0489">Methyltransferase</keyword>
<evidence type="ECO:0000313" key="4">
    <source>
        <dbReference type="Proteomes" id="UP000321393"/>
    </source>
</evidence>
<evidence type="ECO:0000313" key="2">
    <source>
        <dbReference type="EMBL" id="KAA0033062.1"/>
    </source>
</evidence>
<proteinExistence type="predicted"/>
<dbReference type="Proteomes" id="UP000321947">
    <property type="component" value="Unassembled WGS sequence"/>
</dbReference>
<evidence type="ECO:0000313" key="5">
    <source>
        <dbReference type="Proteomes" id="UP000321947"/>
    </source>
</evidence>
<reference evidence="4 5" key="1">
    <citation type="submission" date="2019-08" db="EMBL/GenBank/DDBJ databases">
        <title>Draft genome sequences of two oriental melons (Cucumis melo L. var makuwa).</title>
        <authorList>
            <person name="Kwon S.-Y."/>
        </authorList>
    </citation>
    <scope>NUCLEOTIDE SEQUENCE [LARGE SCALE GENOMIC DNA]</scope>
    <source>
        <strain evidence="5">cv. Chang Bougi</strain>
        <strain evidence="4">cv. SW 3</strain>
        <tissue evidence="2">Leaf</tissue>
    </source>
</reference>